<keyword evidence="2" id="KW-1185">Reference proteome</keyword>
<dbReference type="RefSeq" id="WP_229518085.1">
    <property type="nucleotide sequence ID" value="NZ_AP024959.1"/>
</dbReference>
<gene>
    <name evidence="1" type="ORF">PTKU64_90660</name>
</gene>
<keyword evidence="1" id="KW-0614">Plasmid</keyword>
<evidence type="ECO:0000313" key="2">
    <source>
        <dbReference type="Proteomes" id="UP001319874"/>
    </source>
</evidence>
<name>A0ABM7U204_9BURK</name>
<proteinExistence type="predicted"/>
<dbReference type="Proteomes" id="UP001319874">
    <property type="component" value="Plasmid pPT365"/>
</dbReference>
<geneLocation type="plasmid" evidence="1 2">
    <name>pPT365</name>
</geneLocation>
<reference evidence="1 2" key="1">
    <citation type="journal article" date="2022" name="Front. Microbiol.">
        <title>Identification and characterization of a novel class of self-sufficient cytochrome P450 hydroxylase involved in cyclohexanecarboxylate degradation in Paraburkholderia terrae strain KU-64.</title>
        <authorList>
            <person name="Yamamoto T."/>
            <person name="Hasegawa Y."/>
            <person name="Iwaki H."/>
        </authorList>
    </citation>
    <scope>NUCLEOTIDE SEQUENCE [LARGE SCALE GENOMIC DNA]</scope>
    <source>
        <strain evidence="1 2">KU-64</strain>
    </source>
</reference>
<evidence type="ECO:0000313" key="1">
    <source>
        <dbReference type="EMBL" id="BCZ85391.1"/>
    </source>
</evidence>
<sequence length="348" mass="38051">MKILRYARYAVVALSASLIVGLPHAQLLKAIPEELDTPIPYGSKGSVQLQISVPRVDKTIALKSPLDIAWKQSSLAFGKITVLDTAGKQATYPIDFERNPFLTLTLELTPIASTPLTNIVTINYTVDGVAKILEIPIRIVGQCTSPNYANDGQQCDPQTWSCRVDRNSYPLLYVSRDSSDGISSEAIRTHDRKHRFAETTYDIPFLTFIDATGIGSFIQNRPACAINALNFTKVAKTTTVARFTWAQNAAAPLTALVGKTSANKITLEFPNKLTGYSSVNGNTAEYRFAHEIGEAPTMRIENNEGVLFDGKIECVLADGSLSVVRNADPDANKKDALPPKLHLIIEKK</sequence>
<accession>A0ABM7U204</accession>
<protein>
    <submittedName>
        <fullName evidence="1">Uncharacterized protein</fullName>
    </submittedName>
</protein>
<dbReference type="EMBL" id="AP024959">
    <property type="protein sequence ID" value="BCZ85391.1"/>
    <property type="molecule type" value="Genomic_DNA"/>
</dbReference>
<organism evidence="1 2">
    <name type="scientific">Paraburkholderia terrae</name>
    <dbReference type="NCBI Taxonomy" id="311230"/>
    <lineage>
        <taxon>Bacteria</taxon>
        <taxon>Pseudomonadati</taxon>
        <taxon>Pseudomonadota</taxon>
        <taxon>Betaproteobacteria</taxon>
        <taxon>Burkholderiales</taxon>
        <taxon>Burkholderiaceae</taxon>
        <taxon>Paraburkholderia</taxon>
    </lineage>
</organism>